<reference evidence="1 2" key="1">
    <citation type="submission" date="2018-06" db="EMBL/GenBank/DDBJ databases">
        <authorList>
            <consortium name="Pathogen Informatics"/>
            <person name="Doyle S."/>
        </authorList>
    </citation>
    <scope>NUCLEOTIDE SEQUENCE [LARGE SCALE GENOMIC DNA]</scope>
    <source>
        <strain evidence="1 2">NCTC12123</strain>
    </source>
</reference>
<accession>A0A376FC59</accession>
<proteinExistence type="predicted"/>
<dbReference type="EMBL" id="UFYI01000007">
    <property type="protein sequence ID" value="STD20944.1"/>
    <property type="molecule type" value="Genomic_DNA"/>
</dbReference>
<name>A0A376FC59_ENTAS</name>
<dbReference type="AlphaFoldDB" id="A0A376FC59"/>
<evidence type="ECO:0000313" key="2">
    <source>
        <dbReference type="Proteomes" id="UP000255163"/>
    </source>
</evidence>
<dbReference type="Proteomes" id="UP000255163">
    <property type="component" value="Unassembled WGS sequence"/>
</dbReference>
<gene>
    <name evidence="1" type="ORF">NCTC12123_02409</name>
</gene>
<evidence type="ECO:0000313" key="1">
    <source>
        <dbReference type="EMBL" id="STD20944.1"/>
    </source>
</evidence>
<sequence>MTQPLAGKHILIVEDEARFPIATGFVVILAGSNHFTR</sequence>
<protein>
    <submittedName>
        <fullName evidence="1">Uncharacterized protein</fullName>
    </submittedName>
</protein>
<organism evidence="1 2">
    <name type="scientific">Enterobacter asburiae</name>
    <dbReference type="NCBI Taxonomy" id="61645"/>
    <lineage>
        <taxon>Bacteria</taxon>
        <taxon>Pseudomonadati</taxon>
        <taxon>Pseudomonadota</taxon>
        <taxon>Gammaproteobacteria</taxon>
        <taxon>Enterobacterales</taxon>
        <taxon>Enterobacteriaceae</taxon>
        <taxon>Enterobacter</taxon>
        <taxon>Enterobacter cloacae complex</taxon>
    </lineage>
</organism>